<keyword evidence="1" id="KW-0472">Membrane</keyword>
<protein>
    <submittedName>
        <fullName evidence="3">Abortive infection protein</fullName>
    </submittedName>
</protein>
<dbReference type="PANTHER" id="PTHR43592">
    <property type="entry name" value="CAAX AMINO TERMINAL PROTEASE"/>
    <property type="match status" value="1"/>
</dbReference>
<dbReference type="KEGG" id="cpb:Cphamn1_0393"/>
<keyword evidence="1" id="KW-1133">Transmembrane helix</keyword>
<dbReference type="InterPro" id="IPR003675">
    <property type="entry name" value="Rce1/LyrA-like_dom"/>
</dbReference>
<name>B3ELM9_CHLPB</name>
<dbReference type="MEROPS" id="G05.A04"/>
<evidence type="ECO:0000256" key="1">
    <source>
        <dbReference type="SAM" id="Phobius"/>
    </source>
</evidence>
<feature type="transmembrane region" description="Helical" evidence="1">
    <location>
        <begin position="112"/>
        <end position="137"/>
    </location>
</feature>
<dbReference type="OrthoDB" id="1523022at2"/>
<accession>B3ELM9</accession>
<sequence length="312" mass="34316">MSEISGGRTKKNRIFFHTSAVLLVILVAYPLFGGMMMSSVLQVTTDGTVDPISWKSRETLSVVRVVQAIGQIVLIGLPVLFLTGFITGDKRLFSKHNFAFLGIGHRGSMQGVLLAITGVLLLQPFVYALMEATGYLLPHLGDFGKALLENQKQLEHYLIFLAGADSASEFLLVVLVIAVIPAICEEIFFRGYIQKNYEESLNPFRGIALSGLVFGLFHLSPANLVPLTVMGWYLGYVYYKTRNLLVPVLVHFCNNFLALSVLQFQRSGQDGAGLIESRDVPGSSLVPVVLISLALFVLVLRSFNSRFAVKRA</sequence>
<evidence type="ECO:0000313" key="3">
    <source>
        <dbReference type="EMBL" id="ACE03358.1"/>
    </source>
</evidence>
<dbReference type="STRING" id="331678.Cphamn1_0393"/>
<feature type="transmembrane region" description="Helical" evidence="1">
    <location>
        <begin position="61"/>
        <end position="86"/>
    </location>
</feature>
<feature type="transmembrane region" description="Helical" evidence="1">
    <location>
        <begin position="285"/>
        <end position="303"/>
    </location>
</feature>
<dbReference type="Pfam" id="PF02517">
    <property type="entry name" value="Rce1-like"/>
    <property type="match status" value="1"/>
</dbReference>
<feature type="transmembrane region" description="Helical" evidence="1">
    <location>
        <begin position="157"/>
        <end position="183"/>
    </location>
</feature>
<feature type="transmembrane region" description="Helical" evidence="1">
    <location>
        <begin position="204"/>
        <end position="224"/>
    </location>
</feature>
<evidence type="ECO:0000259" key="2">
    <source>
        <dbReference type="Pfam" id="PF02517"/>
    </source>
</evidence>
<dbReference type="EMBL" id="CP001101">
    <property type="protein sequence ID" value="ACE03358.1"/>
    <property type="molecule type" value="Genomic_DNA"/>
</dbReference>
<proteinExistence type="predicted"/>
<organism evidence="3">
    <name type="scientific">Chlorobium phaeobacteroides (strain BS1)</name>
    <dbReference type="NCBI Taxonomy" id="331678"/>
    <lineage>
        <taxon>Bacteria</taxon>
        <taxon>Pseudomonadati</taxon>
        <taxon>Chlorobiota</taxon>
        <taxon>Chlorobiia</taxon>
        <taxon>Chlorobiales</taxon>
        <taxon>Chlorobiaceae</taxon>
        <taxon>Chlorobium/Pelodictyon group</taxon>
        <taxon>Chlorobium</taxon>
    </lineage>
</organism>
<reference evidence="3" key="1">
    <citation type="submission" date="2008-06" db="EMBL/GenBank/DDBJ databases">
        <title>Complete sequence of Chlorobium phaeobacteroides BS1.</title>
        <authorList>
            <consortium name="US DOE Joint Genome Institute"/>
            <person name="Lucas S."/>
            <person name="Copeland A."/>
            <person name="Lapidus A."/>
            <person name="Glavina del Rio T."/>
            <person name="Dalin E."/>
            <person name="Tice H."/>
            <person name="Bruce D."/>
            <person name="Goodwin L."/>
            <person name="Pitluck S."/>
            <person name="Schmutz J."/>
            <person name="Larimer F."/>
            <person name="Land M."/>
            <person name="Hauser L."/>
            <person name="Kyrpides N."/>
            <person name="Ovchinnikova G."/>
            <person name="Li T."/>
            <person name="Liu Z."/>
            <person name="Zhao F."/>
            <person name="Overmann J."/>
            <person name="Bryant D.A."/>
            <person name="Richardson P."/>
        </authorList>
    </citation>
    <scope>NUCLEOTIDE SEQUENCE [LARGE SCALE GENOMIC DNA]</scope>
    <source>
        <strain evidence="3">BS1</strain>
    </source>
</reference>
<dbReference type="AlphaFoldDB" id="B3ELM9"/>
<feature type="transmembrane region" description="Helical" evidence="1">
    <location>
        <begin position="20"/>
        <end position="41"/>
    </location>
</feature>
<gene>
    <name evidence="3" type="ordered locus">Cphamn1_0393</name>
</gene>
<dbReference type="PANTHER" id="PTHR43592:SF15">
    <property type="entry name" value="CAAX AMINO TERMINAL PROTEASE FAMILY PROTEIN"/>
    <property type="match status" value="1"/>
</dbReference>
<dbReference type="HOGENOM" id="CLU_865580_0_0_10"/>
<dbReference type="GO" id="GO:0080120">
    <property type="term" value="P:CAAX-box protein maturation"/>
    <property type="evidence" value="ECO:0007669"/>
    <property type="project" value="UniProtKB-ARBA"/>
</dbReference>
<dbReference type="GO" id="GO:0004175">
    <property type="term" value="F:endopeptidase activity"/>
    <property type="evidence" value="ECO:0007669"/>
    <property type="project" value="UniProtKB-ARBA"/>
</dbReference>
<keyword evidence="1" id="KW-0812">Transmembrane</keyword>
<dbReference type="eggNOG" id="COG1266">
    <property type="taxonomic scope" value="Bacteria"/>
</dbReference>
<feature type="domain" description="CAAX prenyl protease 2/Lysostaphin resistance protein A-like" evidence="2">
    <location>
        <begin position="169"/>
        <end position="257"/>
    </location>
</feature>